<dbReference type="GO" id="GO:0006369">
    <property type="term" value="P:termination of RNA polymerase II transcription"/>
    <property type="evidence" value="ECO:0007669"/>
    <property type="project" value="InterPro"/>
</dbReference>
<evidence type="ECO:0000313" key="4">
    <source>
        <dbReference type="Proteomes" id="UP000000226"/>
    </source>
</evidence>
<evidence type="ECO:0000313" key="3">
    <source>
        <dbReference type="EMBL" id="ESW15205.1"/>
    </source>
</evidence>
<dbReference type="EMBL" id="CM002294">
    <property type="protein sequence ID" value="ESW15205.1"/>
    <property type="molecule type" value="Genomic_DNA"/>
</dbReference>
<dbReference type="OrthoDB" id="1417772at2759"/>
<dbReference type="PANTHER" id="PTHR15921:SF12">
    <property type="entry name" value="POLYADENYLATION AND CLEAVAGE FACTOR HOMOLOG 4"/>
    <property type="match status" value="1"/>
</dbReference>
<dbReference type="eggNOG" id="KOG2071">
    <property type="taxonomic scope" value="Eukaryota"/>
</dbReference>
<feature type="non-terminal residue" evidence="3">
    <location>
        <position position="1"/>
    </location>
</feature>
<dbReference type="GO" id="GO:0005849">
    <property type="term" value="C:mRNA cleavage factor complex"/>
    <property type="evidence" value="ECO:0007669"/>
    <property type="project" value="TreeGrafter"/>
</dbReference>
<dbReference type="Gramene" id="ESW15205">
    <property type="protein sequence ID" value="ESW15205"/>
    <property type="gene ID" value="PHAVU_007G053300g"/>
</dbReference>
<feature type="region of interest" description="Disordered" evidence="1">
    <location>
        <begin position="595"/>
        <end position="622"/>
    </location>
</feature>
<protein>
    <recommendedName>
        <fullName evidence="2">C2H2-type domain-containing protein</fullName>
    </recommendedName>
</protein>
<feature type="region of interest" description="Disordered" evidence="1">
    <location>
        <begin position="335"/>
        <end position="355"/>
    </location>
</feature>
<accession>V7BCC4</accession>
<dbReference type="GO" id="GO:0000993">
    <property type="term" value="F:RNA polymerase II complex binding"/>
    <property type="evidence" value="ECO:0007669"/>
    <property type="project" value="InterPro"/>
</dbReference>
<dbReference type="GO" id="GO:0005737">
    <property type="term" value="C:cytoplasm"/>
    <property type="evidence" value="ECO:0007669"/>
    <property type="project" value="TreeGrafter"/>
</dbReference>
<dbReference type="InterPro" id="IPR013087">
    <property type="entry name" value="Znf_C2H2_type"/>
</dbReference>
<sequence>NTNFGSVAIARHKLLSDSSRLGISFSPSRIGLDRSLSTSMEKYTFHNCGGRLIERNSLHHVVDYGVGRTVEMSVRCRMQYSGCNQFPTSITHIPSNEYHPESSRALIESYGNEKSQECPSSKALLVEQMDINCIGNKVWSQSWLTTEEEEFDWKDIKSTLIDHGRNQSLLPSTVGFSGERPVLADNATLSEQNAWKYRSSGSQLPPLDDSSAMEMKHSLVSSQSHCARKTSHHPYNSSQHIFSDRDQARTLTKPSINHTRRSYFNPYGVRHAVPKMVSGIASNVKPPPSVVLASSETPPSANQNVTRSPILNPILPGQISSNQKNHWKAPQPQFFPSQDPSTSQFSQGMSSGHGESTCTTMLNPLPVQFPSSLPSIANHPFHPSHPPASSQMMKPHSNVGPVMSSQQADSLASQISQVISRDKLLPTQKCIGTEFNAVNLKVRYESVVNALYGDLPRQCSTCGLRFRSQEEHRSHMDWHVTKNRALKTRKQRSSRQFFVSERMWLSGAEALGTKSVPSFFPTETKEEKKDYEELAVSADENQKTCFLCKEPFDEFYSDEMDDWMYRGAAYLYQPTGTLAAMDRSQLGPIIHAKCRSESKRPPSQHLRKHDYEEGTPRKRMRI</sequence>
<gene>
    <name evidence="3" type="ORF">PHAVU_007G053300g</name>
</gene>
<feature type="compositionally biased region" description="Low complexity" evidence="1">
    <location>
        <begin position="335"/>
        <end position="347"/>
    </location>
</feature>
<feature type="domain" description="C2H2-type" evidence="2">
    <location>
        <begin position="459"/>
        <end position="479"/>
    </location>
</feature>
<organism evidence="3 4">
    <name type="scientific">Phaseolus vulgaris</name>
    <name type="common">Kidney bean</name>
    <name type="synonym">French bean</name>
    <dbReference type="NCBI Taxonomy" id="3885"/>
    <lineage>
        <taxon>Eukaryota</taxon>
        <taxon>Viridiplantae</taxon>
        <taxon>Streptophyta</taxon>
        <taxon>Embryophyta</taxon>
        <taxon>Tracheophyta</taxon>
        <taxon>Spermatophyta</taxon>
        <taxon>Magnoliopsida</taxon>
        <taxon>eudicotyledons</taxon>
        <taxon>Gunneridae</taxon>
        <taxon>Pentapetalae</taxon>
        <taxon>rosids</taxon>
        <taxon>fabids</taxon>
        <taxon>Fabales</taxon>
        <taxon>Fabaceae</taxon>
        <taxon>Papilionoideae</taxon>
        <taxon>50 kb inversion clade</taxon>
        <taxon>NPAAA clade</taxon>
        <taxon>indigoferoid/millettioid clade</taxon>
        <taxon>Phaseoleae</taxon>
        <taxon>Phaseolus</taxon>
    </lineage>
</organism>
<proteinExistence type="predicted"/>
<name>V7BCC4_PHAVU</name>
<dbReference type="GO" id="GO:0031124">
    <property type="term" value="P:mRNA 3'-end processing"/>
    <property type="evidence" value="ECO:0007669"/>
    <property type="project" value="InterPro"/>
</dbReference>
<dbReference type="OMA" id="KNHWKAP"/>
<feature type="region of interest" description="Disordered" evidence="1">
    <location>
        <begin position="216"/>
        <end position="245"/>
    </location>
</feature>
<dbReference type="Pfam" id="PF23228">
    <property type="entry name" value="zf_PCFS4"/>
    <property type="match status" value="1"/>
</dbReference>
<dbReference type="InterPro" id="IPR057242">
    <property type="entry name" value="PCFS4-like"/>
</dbReference>
<dbReference type="PANTHER" id="PTHR15921">
    <property type="entry name" value="PRE-MRNA CLEAVAGE COMPLEX II"/>
    <property type="match status" value="1"/>
</dbReference>
<keyword evidence="4" id="KW-1185">Reference proteome</keyword>
<dbReference type="STRING" id="3885.V7BCC4"/>
<reference evidence="4" key="1">
    <citation type="journal article" date="2014" name="Nat. Genet.">
        <title>A reference genome for common bean and genome-wide analysis of dual domestications.</title>
        <authorList>
            <person name="Schmutz J."/>
            <person name="McClean P.E."/>
            <person name="Mamidi S."/>
            <person name="Wu G.A."/>
            <person name="Cannon S.B."/>
            <person name="Grimwood J."/>
            <person name="Jenkins J."/>
            <person name="Shu S."/>
            <person name="Song Q."/>
            <person name="Chavarro C."/>
            <person name="Torres-Torres M."/>
            <person name="Geffroy V."/>
            <person name="Moghaddam S.M."/>
            <person name="Gao D."/>
            <person name="Abernathy B."/>
            <person name="Barry K."/>
            <person name="Blair M."/>
            <person name="Brick M.A."/>
            <person name="Chovatia M."/>
            <person name="Gepts P."/>
            <person name="Goodstein D.M."/>
            <person name="Gonzales M."/>
            <person name="Hellsten U."/>
            <person name="Hyten D.L."/>
            <person name="Jia G."/>
            <person name="Kelly J.D."/>
            <person name="Kudrna D."/>
            <person name="Lee R."/>
            <person name="Richard M.M."/>
            <person name="Miklas P.N."/>
            <person name="Osorno J.M."/>
            <person name="Rodrigues J."/>
            <person name="Thareau V."/>
            <person name="Urrea C.A."/>
            <person name="Wang M."/>
            <person name="Yu Y."/>
            <person name="Zhang M."/>
            <person name="Wing R.A."/>
            <person name="Cregan P.B."/>
            <person name="Rokhsar D.S."/>
            <person name="Jackson S.A."/>
        </authorList>
    </citation>
    <scope>NUCLEOTIDE SEQUENCE [LARGE SCALE GENOMIC DNA]</scope>
    <source>
        <strain evidence="4">cv. G19833</strain>
    </source>
</reference>
<dbReference type="Proteomes" id="UP000000226">
    <property type="component" value="Chromosome 7"/>
</dbReference>
<dbReference type="AlphaFoldDB" id="V7BCC4"/>
<dbReference type="GO" id="GO:0003729">
    <property type="term" value="F:mRNA binding"/>
    <property type="evidence" value="ECO:0007669"/>
    <property type="project" value="InterPro"/>
</dbReference>
<dbReference type="InterPro" id="IPR045154">
    <property type="entry name" value="PCF11-like"/>
</dbReference>
<evidence type="ECO:0000256" key="1">
    <source>
        <dbReference type="SAM" id="MobiDB-lite"/>
    </source>
</evidence>
<dbReference type="PROSITE" id="PS00028">
    <property type="entry name" value="ZINC_FINGER_C2H2_1"/>
    <property type="match status" value="1"/>
</dbReference>
<evidence type="ECO:0000259" key="2">
    <source>
        <dbReference type="PROSITE" id="PS00028"/>
    </source>
</evidence>